<dbReference type="CDD" id="cd00338">
    <property type="entry name" value="Ser_Recombinase"/>
    <property type="match status" value="1"/>
</dbReference>
<proteinExistence type="predicted"/>
<evidence type="ECO:0000259" key="4">
    <source>
        <dbReference type="PROSITE" id="PS51736"/>
    </source>
</evidence>
<dbReference type="GO" id="GO:0003677">
    <property type="term" value="F:DNA binding"/>
    <property type="evidence" value="ECO:0007669"/>
    <property type="project" value="UniProtKB-KW"/>
</dbReference>
<keyword evidence="3" id="KW-0175">Coiled coil</keyword>
<reference evidence="6 7" key="1">
    <citation type="submission" date="2019-09" db="EMBL/GenBank/DDBJ databases">
        <title>Whole genome sequence of Vibrio fortis.</title>
        <authorList>
            <person name="Das S.K."/>
        </authorList>
    </citation>
    <scope>NUCLEOTIDE SEQUENCE [LARGE SCALE GENOMIC DNA]</scope>
    <source>
        <strain evidence="6 7">AN60</strain>
    </source>
</reference>
<dbReference type="InterPro" id="IPR036162">
    <property type="entry name" value="Resolvase-like_N_sf"/>
</dbReference>
<name>A0A5N3QTC0_9VIBR</name>
<dbReference type="InterPro" id="IPR025827">
    <property type="entry name" value="Zn_ribbon_recom_dom"/>
</dbReference>
<organism evidence="6 7">
    <name type="scientific">Vibrio fortis</name>
    <dbReference type="NCBI Taxonomy" id="212667"/>
    <lineage>
        <taxon>Bacteria</taxon>
        <taxon>Pseudomonadati</taxon>
        <taxon>Pseudomonadota</taxon>
        <taxon>Gammaproteobacteria</taxon>
        <taxon>Vibrionales</taxon>
        <taxon>Vibrionaceae</taxon>
        <taxon>Vibrio</taxon>
    </lineage>
</organism>
<evidence type="ECO:0000259" key="5">
    <source>
        <dbReference type="PROSITE" id="PS51737"/>
    </source>
</evidence>
<evidence type="ECO:0000256" key="3">
    <source>
        <dbReference type="SAM" id="Coils"/>
    </source>
</evidence>
<dbReference type="Gene3D" id="3.90.1750.20">
    <property type="entry name" value="Putative Large Serine Recombinase, Chain B, Domain 2"/>
    <property type="match status" value="1"/>
</dbReference>
<dbReference type="InterPro" id="IPR006119">
    <property type="entry name" value="Resolv_N"/>
</dbReference>
<dbReference type="Gene3D" id="3.40.50.1390">
    <property type="entry name" value="Resolvase, N-terminal catalytic domain"/>
    <property type="match status" value="1"/>
</dbReference>
<dbReference type="AlphaFoldDB" id="A0A5N3QTC0"/>
<dbReference type="Pfam" id="PF00239">
    <property type="entry name" value="Resolvase"/>
    <property type="match status" value="1"/>
</dbReference>
<dbReference type="EMBL" id="VWSE01000010">
    <property type="protein sequence ID" value="KAB0285436.1"/>
    <property type="molecule type" value="Genomic_DNA"/>
</dbReference>
<dbReference type="SMART" id="SM00857">
    <property type="entry name" value="Resolvase"/>
    <property type="match status" value="1"/>
</dbReference>
<dbReference type="Pfam" id="PF07508">
    <property type="entry name" value="Recombinase"/>
    <property type="match status" value="1"/>
</dbReference>
<dbReference type="Proteomes" id="UP000326789">
    <property type="component" value="Unassembled WGS sequence"/>
</dbReference>
<dbReference type="InterPro" id="IPR050639">
    <property type="entry name" value="SSR_resolvase"/>
</dbReference>
<evidence type="ECO:0000313" key="7">
    <source>
        <dbReference type="Proteomes" id="UP000326789"/>
    </source>
</evidence>
<feature type="coiled-coil region" evidence="3">
    <location>
        <begin position="396"/>
        <end position="453"/>
    </location>
</feature>
<sequence length="586" mass="65937">MATAYAYTRVSTAQQDKEGKSGLSRQLDTIREFLVQHPQYTLSEKSYTDKASGFHGMNIKDDAGLGSFLKDCENGTVMAGDMLCVELIDRLSRLPPDDARELFRRILSYGVKVAIVRWGIVIDKAENKLDLAGDLLLTVGFHLAHMESEQKSKRVFAAKQKNVQQAREGKKILFSGKGVPRWLTLNEDRTEFHVKPAEAAMVKRMFEMKLNGFGAYKILTDFTEEGITVFGGKPLRIDSITRLLKNRRLIGEFQPQHRTIEGGKTRRVDNGEPIKGYFPQVIDDDLFNAVQATFDHVVKGKAARTFNNVFTGLLKCSSCGHAYTQKSTYLKGEIWRIYFSCTGNTHRKICDRKTVHMQPVRAKLLKALEILDYSRLQANESTHNSALQRGTLETQIKELEKGIKNLSFAIAGAESEEDIVDLMSLRNAKRKELAEANNELSFLNNTASQVAHEELRTASHIDLESEEERIKLNNLLQQHIDKIVLFANGLCHISFKTGYNQIKRISVDTTLEADATGFIQYISEEAEQNIKEVIPSEQGEATRNLTNLVKMVLAGHDNAEDALKEAEQLSPLAYEAVRHALKTQKA</sequence>
<keyword evidence="2" id="KW-0233">DNA recombination</keyword>
<dbReference type="SUPFAM" id="SSF53041">
    <property type="entry name" value="Resolvase-like"/>
    <property type="match status" value="1"/>
</dbReference>
<protein>
    <submittedName>
        <fullName evidence="6">Recombinase family protein</fullName>
    </submittedName>
</protein>
<dbReference type="GO" id="GO:0000150">
    <property type="term" value="F:DNA strand exchange activity"/>
    <property type="evidence" value="ECO:0007669"/>
    <property type="project" value="InterPro"/>
</dbReference>
<accession>A0A5N3QTC0</accession>
<dbReference type="PANTHER" id="PTHR30461:SF2">
    <property type="entry name" value="SERINE RECOMBINASE PINE-RELATED"/>
    <property type="match status" value="1"/>
</dbReference>
<feature type="domain" description="Resolvase/invertase-type recombinase catalytic" evidence="4">
    <location>
        <begin position="3"/>
        <end position="166"/>
    </location>
</feature>
<dbReference type="InterPro" id="IPR038109">
    <property type="entry name" value="DNA_bind_recomb_sf"/>
</dbReference>
<keyword evidence="1" id="KW-0238">DNA-binding</keyword>
<dbReference type="PROSITE" id="PS51737">
    <property type="entry name" value="RECOMBINASE_DNA_BIND"/>
    <property type="match status" value="1"/>
</dbReference>
<dbReference type="InterPro" id="IPR011109">
    <property type="entry name" value="DNA_bind_recombinase_dom"/>
</dbReference>
<evidence type="ECO:0000313" key="6">
    <source>
        <dbReference type="EMBL" id="KAB0285436.1"/>
    </source>
</evidence>
<feature type="domain" description="Recombinase" evidence="5">
    <location>
        <begin position="181"/>
        <end position="300"/>
    </location>
</feature>
<comment type="caution">
    <text evidence="6">The sequence shown here is derived from an EMBL/GenBank/DDBJ whole genome shotgun (WGS) entry which is preliminary data.</text>
</comment>
<evidence type="ECO:0000256" key="1">
    <source>
        <dbReference type="ARBA" id="ARBA00023125"/>
    </source>
</evidence>
<dbReference type="Pfam" id="PF13408">
    <property type="entry name" value="Zn_ribbon_recom"/>
    <property type="match status" value="1"/>
</dbReference>
<dbReference type="RefSeq" id="WP_150873137.1">
    <property type="nucleotide sequence ID" value="NZ_VWSE01000010.1"/>
</dbReference>
<evidence type="ECO:0000256" key="2">
    <source>
        <dbReference type="ARBA" id="ARBA00023172"/>
    </source>
</evidence>
<dbReference type="PANTHER" id="PTHR30461">
    <property type="entry name" value="DNA-INVERTASE FROM LAMBDOID PROPHAGE"/>
    <property type="match status" value="1"/>
</dbReference>
<gene>
    <name evidence="6" type="ORF">F2P58_23255</name>
</gene>
<dbReference type="PROSITE" id="PS51736">
    <property type="entry name" value="RECOMBINASES_3"/>
    <property type="match status" value="1"/>
</dbReference>